<dbReference type="Gramene" id="Tp57577_TGAC_v2_mRNA18154">
    <property type="protein sequence ID" value="Tp57577_TGAC_v2_mRNA18154"/>
    <property type="gene ID" value="Tp57577_TGAC_v2_gene17539"/>
</dbReference>
<feature type="transmembrane region" description="Helical" evidence="1">
    <location>
        <begin position="41"/>
        <end position="64"/>
    </location>
</feature>
<keyword evidence="2" id="KW-0436">Ligase</keyword>
<keyword evidence="1" id="KW-1133">Transmembrane helix</keyword>
<accession>A0A2K3NGJ1</accession>
<dbReference type="GO" id="GO:0016874">
    <property type="term" value="F:ligase activity"/>
    <property type="evidence" value="ECO:0007669"/>
    <property type="project" value="UniProtKB-KW"/>
</dbReference>
<name>A0A2K3NGJ1_TRIPR</name>
<dbReference type="Proteomes" id="UP000236291">
    <property type="component" value="Unassembled WGS sequence"/>
</dbReference>
<comment type="caution">
    <text evidence="2">The sequence shown here is derived from an EMBL/GenBank/DDBJ whole genome shotgun (WGS) entry which is preliminary data.</text>
</comment>
<organism evidence="2 3">
    <name type="scientific">Trifolium pratense</name>
    <name type="common">Red clover</name>
    <dbReference type="NCBI Taxonomy" id="57577"/>
    <lineage>
        <taxon>Eukaryota</taxon>
        <taxon>Viridiplantae</taxon>
        <taxon>Streptophyta</taxon>
        <taxon>Embryophyta</taxon>
        <taxon>Tracheophyta</taxon>
        <taxon>Spermatophyta</taxon>
        <taxon>Magnoliopsida</taxon>
        <taxon>eudicotyledons</taxon>
        <taxon>Gunneridae</taxon>
        <taxon>Pentapetalae</taxon>
        <taxon>rosids</taxon>
        <taxon>fabids</taxon>
        <taxon>Fabales</taxon>
        <taxon>Fabaceae</taxon>
        <taxon>Papilionoideae</taxon>
        <taxon>50 kb inversion clade</taxon>
        <taxon>NPAAA clade</taxon>
        <taxon>Hologalegina</taxon>
        <taxon>IRL clade</taxon>
        <taxon>Trifolieae</taxon>
        <taxon>Trifolium</taxon>
    </lineage>
</organism>
<sequence>MNKSVLREEDQDCCSSLRRTATTKKPQYSERKVSKAARIKILQIIGISMRCICQHAMFYLAAAVSDYYVPWKDMV</sequence>
<proteinExistence type="predicted"/>
<evidence type="ECO:0000256" key="1">
    <source>
        <dbReference type="SAM" id="Phobius"/>
    </source>
</evidence>
<dbReference type="Gene3D" id="3.40.50.10300">
    <property type="entry name" value="CoaB-like"/>
    <property type="match status" value="1"/>
</dbReference>
<keyword evidence="1" id="KW-0812">Transmembrane</keyword>
<evidence type="ECO:0000313" key="2">
    <source>
        <dbReference type="EMBL" id="PNY02158.1"/>
    </source>
</evidence>
<evidence type="ECO:0000313" key="3">
    <source>
        <dbReference type="Proteomes" id="UP000236291"/>
    </source>
</evidence>
<dbReference type="SUPFAM" id="SSF102645">
    <property type="entry name" value="CoaB-like"/>
    <property type="match status" value="1"/>
</dbReference>
<reference evidence="2 3" key="1">
    <citation type="journal article" date="2014" name="Am. J. Bot.">
        <title>Genome assembly and annotation for red clover (Trifolium pratense; Fabaceae).</title>
        <authorList>
            <person name="Istvanek J."/>
            <person name="Jaros M."/>
            <person name="Krenek A."/>
            <person name="Repkova J."/>
        </authorList>
    </citation>
    <scope>NUCLEOTIDE SEQUENCE [LARGE SCALE GENOMIC DNA]</scope>
    <source>
        <strain evidence="3">cv. Tatra</strain>
        <tissue evidence="2">Young leaves</tissue>
    </source>
</reference>
<dbReference type="InterPro" id="IPR035929">
    <property type="entry name" value="CoaB-like_sf"/>
</dbReference>
<dbReference type="EMBL" id="ASHM01020992">
    <property type="protein sequence ID" value="PNY02158.1"/>
    <property type="molecule type" value="Genomic_DNA"/>
</dbReference>
<keyword evidence="1" id="KW-0472">Membrane</keyword>
<gene>
    <name evidence="2" type="ORF">L195_g025463</name>
</gene>
<protein>
    <submittedName>
        <fullName evidence="2">Phosphopantothenate-cysteine ligase 1-like protein</fullName>
    </submittedName>
</protein>
<dbReference type="AlphaFoldDB" id="A0A2K3NGJ1"/>
<reference evidence="2 3" key="2">
    <citation type="journal article" date="2017" name="Front. Plant Sci.">
        <title>Gene Classification and Mining of Molecular Markers Useful in Red Clover (Trifolium pratense) Breeding.</title>
        <authorList>
            <person name="Istvanek J."/>
            <person name="Dluhosova J."/>
            <person name="Dluhos P."/>
            <person name="Patkova L."/>
            <person name="Nedelnik J."/>
            <person name="Repkova J."/>
        </authorList>
    </citation>
    <scope>NUCLEOTIDE SEQUENCE [LARGE SCALE GENOMIC DNA]</scope>
    <source>
        <strain evidence="3">cv. Tatra</strain>
        <tissue evidence="2">Young leaves</tissue>
    </source>
</reference>
<dbReference type="STRING" id="57577.A0A2K3NGJ1"/>